<evidence type="ECO:0000313" key="3">
    <source>
        <dbReference type="Proteomes" id="UP000235965"/>
    </source>
</evidence>
<keyword evidence="3" id="KW-1185">Reference proteome</keyword>
<evidence type="ECO:0000256" key="1">
    <source>
        <dbReference type="SAM" id="SignalP"/>
    </source>
</evidence>
<feature type="chain" id="PRO_5014408011" description="CTCK domain-containing protein" evidence="1">
    <location>
        <begin position="24"/>
        <end position="143"/>
    </location>
</feature>
<dbReference type="InterPro" id="IPR031734">
    <property type="entry name" value="MBF2"/>
</dbReference>
<proteinExistence type="predicted"/>
<organism evidence="2 3">
    <name type="scientific">Cryptotermes secundus</name>
    <dbReference type="NCBI Taxonomy" id="105785"/>
    <lineage>
        <taxon>Eukaryota</taxon>
        <taxon>Metazoa</taxon>
        <taxon>Ecdysozoa</taxon>
        <taxon>Arthropoda</taxon>
        <taxon>Hexapoda</taxon>
        <taxon>Insecta</taxon>
        <taxon>Pterygota</taxon>
        <taxon>Neoptera</taxon>
        <taxon>Polyneoptera</taxon>
        <taxon>Dictyoptera</taxon>
        <taxon>Blattodea</taxon>
        <taxon>Blattoidea</taxon>
        <taxon>Termitoidae</taxon>
        <taxon>Kalotermitidae</taxon>
        <taxon>Cryptotermitinae</taxon>
        <taxon>Cryptotermes</taxon>
    </lineage>
</organism>
<dbReference type="Proteomes" id="UP000235965">
    <property type="component" value="Unassembled WGS sequence"/>
</dbReference>
<dbReference type="InParanoid" id="A0A2J7Q9G7"/>
<dbReference type="Pfam" id="PF15868">
    <property type="entry name" value="MBF2"/>
    <property type="match status" value="1"/>
</dbReference>
<dbReference type="AlphaFoldDB" id="A0A2J7Q9G7"/>
<dbReference type="EMBL" id="NEVH01016358">
    <property type="protein sequence ID" value="PNF25226.1"/>
    <property type="molecule type" value="Genomic_DNA"/>
</dbReference>
<sequence>MGAKELLLFTLLVSCCYLRTLDSAPSSQGTAAVPENVIFERGTCRDCHKVLLTESVIRCAPRNNGSHVSTILSYDGVCCHRDEEITCVKIKDCSREGDGADVSIKSGDIQQPSIKLNITSRQGKGYHLSVEIRGIDPSKPDCT</sequence>
<protein>
    <recommendedName>
        <fullName evidence="4">CTCK domain-containing protein</fullName>
    </recommendedName>
</protein>
<feature type="signal peptide" evidence="1">
    <location>
        <begin position="1"/>
        <end position="23"/>
    </location>
</feature>
<accession>A0A2J7Q9G7</accession>
<name>A0A2J7Q9G7_9NEOP</name>
<keyword evidence="1" id="KW-0732">Signal</keyword>
<gene>
    <name evidence="2" type="ORF">B7P43_G13878</name>
</gene>
<evidence type="ECO:0000313" key="2">
    <source>
        <dbReference type="EMBL" id="PNF25226.1"/>
    </source>
</evidence>
<comment type="caution">
    <text evidence="2">The sequence shown here is derived from an EMBL/GenBank/DDBJ whole genome shotgun (WGS) entry which is preliminary data.</text>
</comment>
<reference evidence="2 3" key="1">
    <citation type="submission" date="2017-12" db="EMBL/GenBank/DDBJ databases">
        <title>Hemimetabolous genomes reveal molecular basis of termite eusociality.</title>
        <authorList>
            <person name="Harrison M.C."/>
            <person name="Jongepier E."/>
            <person name="Robertson H.M."/>
            <person name="Arning N."/>
            <person name="Bitard-Feildel T."/>
            <person name="Chao H."/>
            <person name="Childers C.P."/>
            <person name="Dinh H."/>
            <person name="Doddapaneni H."/>
            <person name="Dugan S."/>
            <person name="Gowin J."/>
            <person name="Greiner C."/>
            <person name="Han Y."/>
            <person name="Hu H."/>
            <person name="Hughes D.S.T."/>
            <person name="Huylmans A.-K."/>
            <person name="Kemena C."/>
            <person name="Kremer L.P.M."/>
            <person name="Lee S.L."/>
            <person name="Lopez-Ezquerra A."/>
            <person name="Mallet L."/>
            <person name="Monroy-Kuhn J.M."/>
            <person name="Moser A."/>
            <person name="Murali S.C."/>
            <person name="Muzny D.M."/>
            <person name="Otani S."/>
            <person name="Piulachs M.-D."/>
            <person name="Poelchau M."/>
            <person name="Qu J."/>
            <person name="Schaub F."/>
            <person name="Wada-Katsumata A."/>
            <person name="Worley K.C."/>
            <person name="Xie Q."/>
            <person name="Ylla G."/>
            <person name="Poulsen M."/>
            <person name="Gibbs R.A."/>
            <person name="Schal C."/>
            <person name="Richards S."/>
            <person name="Belles X."/>
            <person name="Korb J."/>
            <person name="Bornberg-Bauer E."/>
        </authorList>
    </citation>
    <scope>NUCLEOTIDE SEQUENCE [LARGE SCALE GENOMIC DNA]</scope>
    <source>
        <tissue evidence="2">Whole body</tissue>
    </source>
</reference>
<evidence type="ECO:0008006" key="4">
    <source>
        <dbReference type="Google" id="ProtNLM"/>
    </source>
</evidence>